<sequence>MARRARNEGASAQKRPEPMPAEPALTPDLPAPETITVRSGRIACDGVGGALGHPRVWLEMGEASFVECPYCDRRFVLAAGSEGPEDERLAPGVWEGAHGH</sequence>
<evidence type="ECO:0000313" key="4">
    <source>
        <dbReference type="Proteomes" id="UP000249842"/>
    </source>
</evidence>
<protein>
    <submittedName>
        <fullName evidence="3">Zinc-finger domain-containing protein</fullName>
    </submittedName>
</protein>
<feature type="region of interest" description="Disordered" evidence="1">
    <location>
        <begin position="1"/>
        <end position="31"/>
    </location>
</feature>
<keyword evidence="3" id="KW-0863">Zinc-finger</keyword>
<feature type="domain" description="Zinc finger CHCC-type" evidence="2">
    <location>
        <begin position="41"/>
        <end position="75"/>
    </location>
</feature>
<evidence type="ECO:0000259" key="2">
    <source>
        <dbReference type="Pfam" id="PF10276"/>
    </source>
</evidence>
<gene>
    <name evidence="3" type="ORF">DJ021_06610</name>
</gene>
<name>A0A328B4A4_9CAUL</name>
<dbReference type="GO" id="GO:0008270">
    <property type="term" value="F:zinc ion binding"/>
    <property type="evidence" value="ECO:0007669"/>
    <property type="project" value="UniProtKB-KW"/>
</dbReference>
<organism evidence="3 4">
    <name type="scientific">Phenylobacterium hankyongense</name>
    <dbReference type="NCBI Taxonomy" id="1813876"/>
    <lineage>
        <taxon>Bacteria</taxon>
        <taxon>Pseudomonadati</taxon>
        <taxon>Pseudomonadota</taxon>
        <taxon>Alphaproteobacteria</taxon>
        <taxon>Caulobacterales</taxon>
        <taxon>Caulobacteraceae</taxon>
        <taxon>Phenylobacterium</taxon>
    </lineage>
</organism>
<evidence type="ECO:0000256" key="1">
    <source>
        <dbReference type="SAM" id="MobiDB-lite"/>
    </source>
</evidence>
<dbReference type="Pfam" id="PF10276">
    <property type="entry name" value="zf-CHCC"/>
    <property type="match status" value="1"/>
</dbReference>
<keyword evidence="3" id="KW-0479">Metal-binding</keyword>
<reference evidence="4" key="1">
    <citation type="submission" date="2018-05" db="EMBL/GenBank/DDBJ databases">
        <authorList>
            <person name="Li X."/>
        </authorList>
    </citation>
    <scope>NUCLEOTIDE SEQUENCE [LARGE SCALE GENOMIC DNA]</scope>
    <source>
        <strain evidence="4">HKS-05</strain>
    </source>
</reference>
<evidence type="ECO:0000313" key="3">
    <source>
        <dbReference type="EMBL" id="RAK61719.1"/>
    </source>
</evidence>
<keyword evidence="3" id="KW-0862">Zinc</keyword>
<dbReference type="Gene3D" id="2.60.260.40">
    <property type="entry name" value="q5lls5 like domains"/>
    <property type="match status" value="1"/>
</dbReference>
<comment type="caution">
    <text evidence="3">The sequence shown here is derived from an EMBL/GenBank/DDBJ whole genome shotgun (WGS) entry which is preliminary data.</text>
</comment>
<dbReference type="InterPro" id="IPR019401">
    <property type="entry name" value="Znf_CHCC"/>
</dbReference>
<accession>A0A328B4A4</accession>
<dbReference type="AlphaFoldDB" id="A0A328B4A4"/>
<dbReference type="OrthoDB" id="7391570at2"/>
<keyword evidence="4" id="KW-1185">Reference proteome</keyword>
<dbReference type="EMBL" id="QFYP01000001">
    <property type="protein sequence ID" value="RAK61719.1"/>
    <property type="molecule type" value="Genomic_DNA"/>
</dbReference>
<proteinExistence type="predicted"/>
<dbReference type="Proteomes" id="UP000249842">
    <property type="component" value="Unassembled WGS sequence"/>
</dbReference>